<evidence type="ECO:0000313" key="2">
    <source>
        <dbReference type="Proteomes" id="UP001589870"/>
    </source>
</evidence>
<accession>A0ABV6U727</accession>
<dbReference type="RefSeq" id="WP_394302391.1">
    <property type="nucleotide sequence ID" value="NZ_JBHMQT010000038.1"/>
</dbReference>
<dbReference type="InterPro" id="IPR035903">
    <property type="entry name" value="HesB-like_dom_sf"/>
</dbReference>
<dbReference type="Gene3D" id="2.60.300.12">
    <property type="entry name" value="HesB-like domain"/>
    <property type="match status" value="1"/>
</dbReference>
<dbReference type="EMBL" id="JBHMQT010000038">
    <property type="protein sequence ID" value="MFC0864270.1"/>
    <property type="molecule type" value="Genomic_DNA"/>
</dbReference>
<comment type="caution">
    <text evidence="1">The sequence shown here is derived from an EMBL/GenBank/DDBJ whole genome shotgun (WGS) entry which is preliminary data.</text>
</comment>
<evidence type="ECO:0008006" key="3">
    <source>
        <dbReference type="Google" id="ProtNLM"/>
    </source>
</evidence>
<gene>
    <name evidence="1" type="ORF">ACFHYQ_18415</name>
</gene>
<organism evidence="1 2">
    <name type="scientific">Sphaerimonospora cavernae</name>
    <dbReference type="NCBI Taxonomy" id="1740611"/>
    <lineage>
        <taxon>Bacteria</taxon>
        <taxon>Bacillati</taxon>
        <taxon>Actinomycetota</taxon>
        <taxon>Actinomycetes</taxon>
        <taxon>Streptosporangiales</taxon>
        <taxon>Streptosporangiaceae</taxon>
        <taxon>Sphaerimonospora</taxon>
    </lineage>
</organism>
<name>A0ABV6U727_9ACTN</name>
<keyword evidence="2" id="KW-1185">Reference proteome</keyword>
<sequence>MVRVVEELAVLTVTENAVEAIRDLMVGESLPEWAGLRIAAKRDETNALEFSLVSTASSGDEVVEKADVRVFVEPEAVAIVGDKVLDAKPDAEGRRTFRLVRP</sequence>
<reference evidence="1 2" key="1">
    <citation type="submission" date="2024-09" db="EMBL/GenBank/DDBJ databases">
        <authorList>
            <person name="Sun Q."/>
            <person name="Mori K."/>
        </authorList>
    </citation>
    <scope>NUCLEOTIDE SEQUENCE [LARGE SCALE GENOMIC DNA]</scope>
    <source>
        <strain evidence="1 2">TBRC 1851</strain>
    </source>
</reference>
<dbReference type="SUPFAM" id="SSF89360">
    <property type="entry name" value="HesB-like domain"/>
    <property type="match status" value="1"/>
</dbReference>
<dbReference type="Proteomes" id="UP001589870">
    <property type="component" value="Unassembled WGS sequence"/>
</dbReference>
<protein>
    <recommendedName>
        <fullName evidence="3">Fe-S cluster assembly protein HesB</fullName>
    </recommendedName>
</protein>
<evidence type="ECO:0000313" key="1">
    <source>
        <dbReference type="EMBL" id="MFC0864270.1"/>
    </source>
</evidence>
<proteinExistence type="predicted"/>